<accession>A0A550BYR0</accession>
<dbReference type="STRING" id="97359.A0A550BYR0"/>
<gene>
    <name evidence="1" type="ORF">BD626DRAFT_355608</name>
</gene>
<proteinExistence type="predicted"/>
<feature type="non-terminal residue" evidence="1">
    <location>
        <position position="103"/>
    </location>
</feature>
<comment type="caution">
    <text evidence="1">The sequence shown here is derived from an EMBL/GenBank/DDBJ whole genome shotgun (WGS) entry which is preliminary data.</text>
</comment>
<dbReference type="EMBL" id="VDMD01000043">
    <property type="protein sequence ID" value="TRM57701.1"/>
    <property type="molecule type" value="Genomic_DNA"/>
</dbReference>
<protein>
    <submittedName>
        <fullName evidence="1">Uncharacterized protein</fullName>
    </submittedName>
</protein>
<dbReference type="Proteomes" id="UP000320762">
    <property type="component" value="Unassembled WGS sequence"/>
</dbReference>
<dbReference type="AlphaFoldDB" id="A0A550BYR0"/>
<organism evidence="1 2">
    <name type="scientific">Schizophyllum amplum</name>
    <dbReference type="NCBI Taxonomy" id="97359"/>
    <lineage>
        <taxon>Eukaryota</taxon>
        <taxon>Fungi</taxon>
        <taxon>Dikarya</taxon>
        <taxon>Basidiomycota</taxon>
        <taxon>Agaricomycotina</taxon>
        <taxon>Agaricomycetes</taxon>
        <taxon>Agaricomycetidae</taxon>
        <taxon>Agaricales</taxon>
        <taxon>Schizophyllaceae</taxon>
        <taxon>Schizophyllum</taxon>
    </lineage>
</organism>
<evidence type="ECO:0000313" key="1">
    <source>
        <dbReference type="EMBL" id="TRM57701.1"/>
    </source>
</evidence>
<dbReference type="OrthoDB" id="3212410at2759"/>
<evidence type="ECO:0000313" key="2">
    <source>
        <dbReference type="Proteomes" id="UP000320762"/>
    </source>
</evidence>
<reference evidence="1 2" key="1">
    <citation type="journal article" date="2019" name="New Phytol.">
        <title>Comparative genomics reveals unique wood-decay strategies and fruiting body development in the Schizophyllaceae.</title>
        <authorList>
            <person name="Almasi E."/>
            <person name="Sahu N."/>
            <person name="Krizsan K."/>
            <person name="Balint B."/>
            <person name="Kovacs G.M."/>
            <person name="Kiss B."/>
            <person name="Cseklye J."/>
            <person name="Drula E."/>
            <person name="Henrissat B."/>
            <person name="Nagy I."/>
            <person name="Chovatia M."/>
            <person name="Adam C."/>
            <person name="LaButti K."/>
            <person name="Lipzen A."/>
            <person name="Riley R."/>
            <person name="Grigoriev I.V."/>
            <person name="Nagy L.G."/>
        </authorList>
    </citation>
    <scope>NUCLEOTIDE SEQUENCE [LARGE SCALE GENOMIC DNA]</scope>
    <source>
        <strain evidence="1 2">NL-1724</strain>
    </source>
</reference>
<keyword evidence="2" id="KW-1185">Reference proteome</keyword>
<feature type="non-terminal residue" evidence="1">
    <location>
        <position position="1"/>
    </location>
</feature>
<name>A0A550BYR0_9AGAR</name>
<sequence length="103" mass="12270">LGDTILGFWRRWCDRAEEGRFNVLYPRYTSDRGKIPFVDNPIVATQFWADSGYLRWMPDIRKINILDRRMLVSKKRTTNLFDLTSLWKTVVLSRLEDDSIDDL</sequence>